<feature type="domain" description="Calcineurin-like phosphoesterase" evidence="5">
    <location>
        <begin position="10"/>
        <end position="199"/>
    </location>
</feature>
<dbReference type="EC" id="3.1.4.53" evidence="6"/>
<dbReference type="RefSeq" id="WP_260975873.1">
    <property type="nucleotide sequence ID" value="NZ_JAOANI010000015.1"/>
</dbReference>
<dbReference type="InterPro" id="IPR029052">
    <property type="entry name" value="Metallo-depent_PP-like"/>
</dbReference>
<accession>A0A9X3ASH2</accession>
<dbReference type="Proteomes" id="UP001147830">
    <property type="component" value="Unassembled WGS sequence"/>
</dbReference>
<name>A0A9X3ASH2_9GAMM</name>
<evidence type="ECO:0000313" key="6">
    <source>
        <dbReference type="EMBL" id="MCT7358983.1"/>
    </source>
</evidence>
<dbReference type="EMBL" id="JAOANI010000015">
    <property type="protein sequence ID" value="MCT7358983.1"/>
    <property type="molecule type" value="Genomic_DNA"/>
</dbReference>
<dbReference type="Pfam" id="PF00149">
    <property type="entry name" value="Metallophos"/>
    <property type="match status" value="1"/>
</dbReference>
<dbReference type="InterPro" id="IPR004843">
    <property type="entry name" value="Calcineurin-like_PHP"/>
</dbReference>
<comment type="caution">
    <text evidence="6">The sequence shown here is derived from an EMBL/GenBank/DDBJ whole genome shotgun (WGS) entry which is preliminary data.</text>
</comment>
<reference evidence="6" key="1">
    <citation type="journal article" date="2022" name="Front. Microbiol.">
        <title>Genome-based taxonomic rearrangement of Oceanobacter-related bacteria including the description of Thalassolituus hydrocarbonoclasticus sp. nov. and Thalassolituus pacificus sp. nov. and emended description of the genus Thalassolituus.</title>
        <authorList>
            <person name="Dong C."/>
            <person name="Wei L."/>
            <person name="Wang J."/>
            <person name="Lai Q."/>
            <person name="Huang Z."/>
            <person name="Shao Z."/>
        </authorList>
    </citation>
    <scope>NUCLEOTIDE SEQUENCE</scope>
    <source>
        <strain evidence="6">59MF3M-4</strain>
    </source>
</reference>
<organism evidence="6 7">
    <name type="scientific">Thalassolituus pacificus</name>
    <dbReference type="NCBI Taxonomy" id="2975440"/>
    <lineage>
        <taxon>Bacteria</taxon>
        <taxon>Pseudomonadati</taxon>
        <taxon>Pseudomonadota</taxon>
        <taxon>Gammaproteobacteria</taxon>
        <taxon>Oceanospirillales</taxon>
        <taxon>Oceanospirillaceae</taxon>
        <taxon>Thalassolituus</taxon>
    </lineage>
</organism>
<evidence type="ECO:0000256" key="2">
    <source>
        <dbReference type="ARBA" id="ARBA00022801"/>
    </source>
</evidence>
<evidence type="ECO:0000256" key="1">
    <source>
        <dbReference type="ARBA" id="ARBA00022723"/>
    </source>
</evidence>
<keyword evidence="7" id="KW-1185">Reference proteome</keyword>
<dbReference type="GO" id="GO:0004115">
    <property type="term" value="F:3',5'-cyclic-AMP phosphodiesterase activity"/>
    <property type="evidence" value="ECO:0007669"/>
    <property type="project" value="UniProtKB-EC"/>
</dbReference>
<evidence type="ECO:0000256" key="4">
    <source>
        <dbReference type="ARBA" id="ARBA00025742"/>
    </source>
</evidence>
<sequence length="268" mass="30303">MYSLDTEDTLRLVQITDTHLNGPEEGHLLGMKTLHSMNCVLDIVRQERPHIDSILVTGDLSQDGSVRAYQHLHNALQPFGCPVFWFEGNHDVPASMHEVAEDTEHLHRLVRSKHWQLILLNSQVEGSVHGRLAQDQLDLLDQALSERPDLHSLVSFHHHPLPMGSRWIDRIGVKNADEVLAVIRRHNNVRCVLWGHVHQESDQLIDGVRYMSTPSTCVQFTPKSEEFSVDTLAPGYRWLDLCADGSIATGVSRVEGIAFEIDYSVKGY</sequence>
<keyword evidence="1" id="KW-0479">Metal-binding</keyword>
<keyword evidence="2 6" id="KW-0378">Hydrolase</keyword>
<evidence type="ECO:0000259" key="5">
    <source>
        <dbReference type="Pfam" id="PF00149"/>
    </source>
</evidence>
<dbReference type="PANTHER" id="PTHR42988">
    <property type="entry name" value="PHOSPHOHYDROLASE"/>
    <property type="match status" value="1"/>
</dbReference>
<dbReference type="SUPFAM" id="SSF56300">
    <property type="entry name" value="Metallo-dependent phosphatases"/>
    <property type="match status" value="1"/>
</dbReference>
<dbReference type="InterPro" id="IPR050884">
    <property type="entry name" value="CNP_phosphodiesterase-III"/>
</dbReference>
<dbReference type="GO" id="GO:0046872">
    <property type="term" value="F:metal ion binding"/>
    <property type="evidence" value="ECO:0007669"/>
    <property type="project" value="UniProtKB-KW"/>
</dbReference>
<dbReference type="PANTHER" id="PTHR42988:SF2">
    <property type="entry name" value="CYCLIC NUCLEOTIDE PHOSPHODIESTERASE CBUA0032-RELATED"/>
    <property type="match status" value="1"/>
</dbReference>
<dbReference type="AlphaFoldDB" id="A0A9X3ASH2"/>
<evidence type="ECO:0000313" key="7">
    <source>
        <dbReference type="Proteomes" id="UP001147830"/>
    </source>
</evidence>
<evidence type="ECO:0000256" key="3">
    <source>
        <dbReference type="ARBA" id="ARBA00023004"/>
    </source>
</evidence>
<dbReference type="Gene3D" id="3.60.21.10">
    <property type="match status" value="1"/>
</dbReference>
<reference evidence="6" key="2">
    <citation type="submission" date="2022-08" db="EMBL/GenBank/DDBJ databases">
        <authorList>
            <person name="Dong C."/>
        </authorList>
    </citation>
    <scope>NUCLEOTIDE SEQUENCE</scope>
    <source>
        <strain evidence="6">59MF3M-4</strain>
    </source>
</reference>
<comment type="similarity">
    <text evidence="4">Belongs to the cyclic nucleotide phosphodiesterase class-III family.</text>
</comment>
<dbReference type="CDD" id="cd07402">
    <property type="entry name" value="MPP_GpdQ"/>
    <property type="match status" value="1"/>
</dbReference>
<protein>
    <submittedName>
        <fullName evidence="6">3',5'-cyclic-AMP phosphodiesterase</fullName>
        <ecNumber evidence="6">3.1.4.53</ecNumber>
    </submittedName>
</protein>
<dbReference type="InterPro" id="IPR026575">
    <property type="entry name" value="GpdQ/CpdA-like"/>
</dbReference>
<proteinExistence type="inferred from homology"/>
<dbReference type="NCBIfam" id="NF008359">
    <property type="entry name" value="PRK11148.1"/>
    <property type="match status" value="1"/>
</dbReference>
<keyword evidence="3" id="KW-0408">Iron</keyword>
<gene>
    <name evidence="6" type="primary">cpdA</name>
    <name evidence="6" type="ORF">NYR02_08130</name>
</gene>